<name>A0ABY3FKT7_9FLAO</name>
<dbReference type="RefSeq" id="WP_144894135.1">
    <property type="nucleotide sequence ID" value="NZ_VLKO01000013.1"/>
</dbReference>
<evidence type="ECO:0008006" key="3">
    <source>
        <dbReference type="Google" id="ProtNLM"/>
    </source>
</evidence>
<dbReference type="EMBL" id="VLKO01000013">
    <property type="protein sequence ID" value="TWH99701.1"/>
    <property type="molecule type" value="Genomic_DNA"/>
</dbReference>
<reference evidence="1 2" key="1">
    <citation type="journal article" date="2015" name="Stand. Genomic Sci.">
        <title>Genomic Encyclopedia of Bacterial and Archaeal Type Strains, Phase III: the genomes of soil and plant-associated and newly described type strains.</title>
        <authorList>
            <person name="Whitman W.B."/>
            <person name="Woyke T."/>
            <person name="Klenk H.P."/>
            <person name="Zhou Y."/>
            <person name="Lilburn T.G."/>
            <person name="Beck B.J."/>
            <person name="De Vos P."/>
            <person name="Vandamme P."/>
            <person name="Eisen J.A."/>
            <person name="Garrity G."/>
            <person name="Hugenholtz P."/>
            <person name="Kyrpides N.C."/>
        </authorList>
    </citation>
    <scope>NUCLEOTIDE SEQUENCE [LARGE SCALE GENOMIC DNA]</scope>
    <source>
        <strain evidence="1 2">CGMCC 1.6847</strain>
    </source>
</reference>
<sequence length="276" mass="32338">MKIKFILFSIIILNLSCNSKSKDKIENNVTENIELFDSINDLTKDFEKNYTGTINKKINVVFHLKSINGIIKGFYFYQEKGIDIKLKGKLLNNKMVLDEFDFFDNKVAQINIETKGKNIFGNWINSKTNKNLKIDLQETEYKIVDLPKSIEGIYKTKINENEIETCNLTIKITKKNGEYYYNYKSESRNLNGKVSFSRNIEENEIYIVLEGIKWSEYRGDVSNQDDENYEEKELELPNEIDGLFNENEITIQNSGNAMNYYVKLNDCGKKYIEFKK</sequence>
<evidence type="ECO:0000313" key="1">
    <source>
        <dbReference type="EMBL" id="TWH99701.1"/>
    </source>
</evidence>
<comment type="caution">
    <text evidence="1">The sequence shown here is derived from an EMBL/GenBank/DDBJ whole genome shotgun (WGS) entry which is preliminary data.</text>
</comment>
<organism evidence="1 2">
    <name type="scientific">Flavobacterium tiangeerense</name>
    <dbReference type="NCBI Taxonomy" id="459471"/>
    <lineage>
        <taxon>Bacteria</taxon>
        <taxon>Pseudomonadati</taxon>
        <taxon>Bacteroidota</taxon>
        <taxon>Flavobacteriia</taxon>
        <taxon>Flavobacteriales</taxon>
        <taxon>Flavobacteriaceae</taxon>
        <taxon>Flavobacterium</taxon>
    </lineage>
</organism>
<dbReference type="Proteomes" id="UP000317519">
    <property type="component" value="Unassembled WGS sequence"/>
</dbReference>
<proteinExistence type="predicted"/>
<gene>
    <name evidence="1" type="ORF">IQ05_03042</name>
</gene>
<evidence type="ECO:0000313" key="2">
    <source>
        <dbReference type="Proteomes" id="UP000317519"/>
    </source>
</evidence>
<accession>A0ABY3FKT7</accession>
<keyword evidence="2" id="KW-1185">Reference proteome</keyword>
<protein>
    <recommendedName>
        <fullName evidence="3">Lipoprotein</fullName>
    </recommendedName>
</protein>